<sequence>MAIKVDPDADWEIVFSDISTEPLAHVKSSASFAPPRILEFEEEDAKDEVQPIVVRQEQFIDLGLWHARRLTAELEKKELELAALQAEISRLQRNTQTSSAVHPESI</sequence>
<keyword evidence="1" id="KW-0175">Coiled coil</keyword>
<reference evidence="2 3" key="1">
    <citation type="submission" date="2024-05" db="EMBL/GenBank/DDBJ databases">
        <title>A draft genome resource for the thread blight pathogen Marasmius tenuissimus strain MS-2.</title>
        <authorList>
            <person name="Yulfo-Soto G.E."/>
            <person name="Baruah I.K."/>
            <person name="Amoako-Attah I."/>
            <person name="Bukari Y."/>
            <person name="Meinhardt L.W."/>
            <person name="Bailey B.A."/>
            <person name="Cohen S.P."/>
        </authorList>
    </citation>
    <scope>NUCLEOTIDE SEQUENCE [LARGE SCALE GENOMIC DNA]</scope>
    <source>
        <strain evidence="2 3">MS-2</strain>
    </source>
</reference>
<comment type="caution">
    <text evidence="2">The sequence shown here is derived from an EMBL/GenBank/DDBJ whole genome shotgun (WGS) entry which is preliminary data.</text>
</comment>
<organism evidence="2 3">
    <name type="scientific">Marasmius tenuissimus</name>
    <dbReference type="NCBI Taxonomy" id="585030"/>
    <lineage>
        <taxon>Eukaryota</taxon>
        <taxon>Fungi</taxon>
        <taxon>Dikarya</taxon>
        <taxon>Basidiomycota</taxon>
        <taxon>Agaricomycotina</taxon>
        <taxon>Agaricomycetes</taxon>
        <taxon>Agaricomycetidae</taxon>
        <taxon>Agaricales</taxon>
        <taxon>Marasmiineae</taxon>
        <taxon>Marasmiaceae</taxon>
        <taxon>Marasmius</taxon>
    </lineage>
</organism>
<name>A0ABR2ZUT3_9AGAR</name>
<dbReference type="EMBL" id="JBBXMP010000060">
    <property type="protein sequence ID" value="KAL0064584.1"/>
    <property type="molecule type" value="Genomic_DNA"/>
</dbReference>
<protein>
    <submittedName>
        <fullName evidence="2">Uncharacterized protein</fullName>
    </submittedName>
</protein>
<dbReference type="Proteomes" id="UP001437256">
    <property type="component" value="Unassembled WGS sequence"/>
</dbReference>
<evidence type="ECO:0000313" key="3">
    <source>
        <dbReference type="Proteomes" id="UP001437256"/>
    </source>
</evidence>
<feature type="coiled-coil region" evidence="1">
    <location>
        <begin position="67"/>
        <end position="94"/>
    </location>
</feature>
<accession>A0ABR2ZUT3</accession>
<evidence type="ECO:0000313" key="2">
    <source>
        <dbReference type="EMBL" id="KAL0064584.1"/>
    </source>
</evidence>
<proteinExistence type="predicted"/>
<evidence type="ECO:0000256" key="1">
    <source>
        <dbReference type="SAM" id="Coils"/>
    </source>
</evidence>
<gene>
    <name evidence="2" type="ORF">AAF712_008529</name>
</gene>
<keyword evidence="3" id="KW-1185">Reference proteome</keyword>